<proteinExistence type="predicted"/>
<evidence type="ECO:0000313" key="1">
    <source>
        <dbReference type="EMBL" id="NVZ11346.1"/>
    </source>
</evidence>
<dbReference type="EMBL" id="JABZEO010000020">
    <property type="protein sequence ID" value="NVZ11346.1"/>
    <property type="molecule type" value="Genomic_DNA"/>
</dbReference>
<reference evidence="1 2" key="1">
    <citation type="submission" date="2020-06" db="EMBL/GenBank/DDBJ databases">
        <title>Whole-genome sequence of Allochromatium humboldtianum DSM 21881, type strain.</title>
        <authorList>
            <person name="Kyndt J.A."/>
            <person name="Meyer T.E."/>
        </authorList>
    </citation>
    <scope>NUCLEOTIDE SEQUENCE [LARGE SCALE GENOMIC DNA]</scope>
    <source>
        <strain evidence="1 2">DSM 21881</strain>
    </source>
</reference>
<protein>
    <submittedName>
        <fullName evidence="1">DUF3108 domain-containing protein</fullName>
    </submittedName>
</protein>
<dbReference type="InterPro" id="IPR021457">
    <property type="entry name" value="DUF3108"/>
</dbReference>
<organism evidence="1 2">
    <name type="scientific">Allochromatium humboldtianum</name>
    <dbReference type="NCBI Taxonomy" id="504901"/>
    <lineage>
        <taxon>Bacteria</taxon>
        <taxon>Pseudomonadati</taxon>
        <taxon>Pseudomonadota</taxon>
        <taxon>Gammaproteobacteria</taxon>
        <taxon>Chromatiales</taxon>
        <taxon>Chromatiaceae</taxon>
        <taxon>Allochromatium</taxon>
    </lineage>
</organism>
<dbReference type="Pfam" id="PF11306">
    <property type="entry name" value="DUF3108"/>
    <property type="match status" value="1"/>
</dbReference>
<accession>A0A850RGN1</accession>
<dbReference type="AlphaFoldDB" id="A0A850RGN1"/>
<evidence type="ECO:0000313" key="2">
    <source>
        <dbReference type="Proteomes" id="UP000592294"/>
    </source>
</evidence>
<sequence>MSLETPRLYVALLVVLGISAAFAWFHGATTEAATANWSSRITPLVWRPDAEIRPLNLSYEVSWSQWLRAGSLQIAFDPKPGAQGGLVEARARARSLGPVRVFWPYESSTRAEISRRTLQPSRFEHVKTESGERQTYRATYRNGSMSVESVLRSGDGRDVERETRTHEFGQIRDVLSTLLFLQQIDLSQRRTVTLLVQPLDRLYLVSFRVAGQESRRVFEKTWKTIKLAVEIRRVSDDLELASYTKMRSATLWLSDDHRIPVEIQADLQVGFVSMRLRRLG</sequence>
<dbReference type="Proteomes" id="UP000592294">
    <property type="component" value="Unassembled WGS sequence"/>
</dbReference>
<dbReference type="RefSeq" id="WP_176978047.1">
    <property type="nucleotide sequence ID" value="NZ_JABZEO010000020.1"/>
</dbReference>
<name>A0A850RGN1_9GAMM</name>
<gene>
    <name evidence="1" type="ORF">HW932_19020</name>
</gene>
<keyword evidence="2" id="KW-1185">Reference proteome</keyword>
<comment type="caution">
    <text evidence="1">The sequence shown here is derived from an EMBL/GenBank/DDBJ whole genome shotgun (WGS) entry which is preliminary data.</text>
</comment>